<organism evidence="2 3">
    <name type="scientific">Salinirubellus salinus</name>
    <dbReference type="NCBI Taxonomy" id="1364945"/>
    <lineage>
        <taxon>Archaea</taxon>
        <taxon>Methanobacteriati</taxon>
        <taxon>Methanobacteriota</taxon>
        <taxon>Stenosarchaea group</taxon>
        <taxon>Halobacteria</taxon>
        <taxon>Halobacteriales</taxon>
        <taxon>Natronomonadaceae</taxon>
        <taxon>Salinirubellus</taxon>
    </lineage>
</organism>
<dbReference type="AlphaFoldDB" id="A0A9E7R3F2"/>
<evidence type="ECO:0000256" key="1">
    <source>
        <dbReference type="SAM" id="MobiDB-lite"/>
    </source>
</evidence>
<dbReference type="EMBL" id="CP104003">
    <property type="protein sequence ID" value="UWM54534.1"/>
    <property type="molecule type" value="Genomic_DNA"/>
</dbReference>
<dbReference type="KEGG" id="ssai:N0B31_20730"/>
<keyword evidence="3" id="KW-1185">Reference proteome</keyword>
<evidence type="ECO:0000313" key="2">
    <source>
        <dbReference type="EMBL" id="UWM54534.1"/>
    </source>
</evidence>
<name>A0A9E7R3F2_9EURY</name>
<accession>A0A9E7R3F2</accession>
<dbReference type="RefSeq" id="WP_260593554.1">
    <property type="nucleotide sequence ID" value="NZ_CP104003.1"/>
</dbReference>
<reference evidence="2" key="1">
    <citation type="submission" date="2022-09" db="EMBL/GenBank/DDBJ databases">
        <title>Diverse halophilic archaea isolated from saline environments.</title>
        <authorList>
            <person name="Cui H.-L."/>
        </authorList>
    </citation>
    <scope>NUCLEOTIDE SEQUENCE</scope>
    <source>
        <strain evidence="2">ZS-35-S2</strain>
    </source>
</reference>
<feature type="compositionally biased region" description="Basic and acidic residues" evidence="1">
    <location>
        <begin position="100"/>
        <end position="112"/>
    </location>
</feature>
<sequence length="122" mass="13865">MKCNKCGLRSGYNRVLVAVDDGRELGFLCRRCEATQYGETLREGLWAETDGCALCARDSFVRLPEWSPRLVEEDDHLRLRNEYTVTEETVSLCDEHYATLTGEARRETHPTEGHATPGTERS</sequence>
<proteinExistence type="predicted"/>
<dbReference type="GeneID" id="74944902"/>
<dbReference type="Proteomes" id="UP001057580">
    <property type="component" value="Chromosome"/>
</dbReference>
<feature type="region of interest" description="Disordered" evidence="1">
    <location>
        <begin position="100"/>
        <end position="122"/>
    </location>
</feature>
<protein>
    <submittedName>
        <fullName evidence="2">Uncharacterized protein</fullName>
    </submittedName>
</protein>
<gene>
    <name evidence="2" type="ORF">N0B31_20730</name>
</gene>
<evidence type="ECO:0000313" key="3">
    <source>
        <dbReference type="Proteomes" id="UP001057580"/>
    </source>
</evidence>